<keyword evidence="2" id="KW-0472">Membrane</keyword>
<keyword evidence="4" id="KW-1185">Reference proteome</keyword>
<feature type="transmembrane region" description="Helical" evidence="2">
    <location>
        <begin position="97"/>
        <end position="113"/>
    </location>
</feature>
<organism evidence="3 4">
    <name type="scientific">Quillaja saponaria</name>
    <name type="common">Soap bark tree</name>
    <dbReference type="NCBI Taxonomy" id="32244"/>
    <lineage>
        <taxon>Eukaryota</taxon>
        <taxon>Viridiplantae</taxon>
        <taxon>Streptophyta</taxon>
        <taxon>Embryophyta</taxon>
        <taxon>Tracheophyta</taxon>
        <taxon>Spermatophyta</taxon>
        <taxon>Magnoliopsida</taxon>
        <taxon>eudicotyledons</taxon>
        <taxon>Gunneridae</taxon>
        <taxon>Pentapetalae</taxon>
        <taxon>rosids</taxon>
        <taxon>fabids</taxon>
        <taxon>Fabales</taxon>
        <taxon>Quillajaceae</taxon>
        <taxon>Quillaja</taxon>
    </lineage>
</organism>
<dbReference type="KEGG" id="qsa:O6P43_017264"/>
<feature type="compositionally biased region" description="Low complexity" evidence="1">
    <location>
        <begin position="10"/>
        <end position="21"/>
    </location>
</feature>
<sequence length="175" mass="19046">MASYGATHRSPTSSTPSASTPVDHQTYDPKESTQKNPKAFKLIFYCPFNIPQNPEAAALRIAKNLSFFGLYYALFIWIGLFISLIPEPVLHRIFDKRLVLALLAMATMVELIVTKAGIHLAVTLAIGIPIVLIHAVLWFNEDVFEGDEAASVAGELVPLTGDQKDSTGAVSSDMV</sequence>
<protein>
    <submittedName>
        <fullName evidence="3">PRA1 family protein</fullName>
    </submittedName>
</protein>
<reference evidence="3" key="1">
    <citation type="journal article" date="2023" name="Science">
        <title>Elucidation of the pathway for biosynthesis of saponin adjuvants from the soapbark tree.</title>
        <authorList>
            <person name="Reed J."/>
            <person name="Orme A."/>
            <person name="El-Demerdash A."/>
            <person name="Owen C."/>
            <person name="Martin L.B.B."/>
            <person name="Misra R.C."/>
            <person name="Kikuchi S."/>
            <person name="Rejzek M."/>
            <person name="Martin A.C."/>
            <person name="Harkess A."/>
            <person name="Leebens-Mack J."/>
            <person name="Louveau T."/>
            <person name="Stephenson M.J."/>
            <person name="Osbourn A."/>
        </authorList>
    </citation>
    <scope>NUCLEOTIDE SEQUENCE</scope>
    <source>
        <strain evidence="3">S10</strain>
    </source>
</reference>
<dbReference type="PANTHER" id="PTHR38519:SF3">
    <property type="entry name" value="PRA1 FAMILY PROTEIN"/>
    <property type="match status" value="1"/>
</dbReference>
<evidence type="ECO:0000313" key="4">
    <source>
        <dbReference type="Proteomes" id="UP001163823"/>
    </source>
</evidence>
<keyword evidence="2" id="KW-0812">Transmembrane</keyword>
<evidence type="ECO:0000256" key="2">
    <source>
        <dbReference type="SAM" id="Phobius"/>
    </source>
</evidence>
<feature type="transmembrane region" description="Helical" evidence="2">
    <location>
        <begin position="120"/>
        <end position="139"/>
    </location>
</feature>
<evidence type="ECO:0000313" key="3">
    <source>
        <dbReference type="EMBL" id="KAJ7961975.1"/>
    </source>
</evidence>
<dbReference type="Proteomes" id="UP001163823">
    <property type="component" value="Chromosome 7"/>
</dbReference>
<gene>
    <name evidence="3" type="ORF">O6P43_017264</name>
</gene>
<dbReference type="AlphaFoldDB" id="A0AAD7LS10"/>
<feature type="region of interest" description="Disordered" evidence="1">
    <location>
        <begin position="1"/>
        <end position="34"/>
    </location>
</feature>
<keyword evidence="2" id="KW-1133">Transmembrane helix</keyword>
<dbReference type="PANTHER" id="PTHR38519">
    <property type="entry name" value="PRA1 FAMILY PROTEIN"/>
    <property type="match status" value="1"/>
</dbReference>
<accession>A0AAD7LS10</accession>
<proteinExistence type="predicted"/>
<evidence type="ECO:0000256" key="1">
    <source>
        <dbReference type="SAM" id="MobiDB-lite"/>
    </source>
</evidence>
<comment type="caution">
    <text evidence="3">The sequence shown here is derived from an EMBL/GenBank/DDBJ whole genome shotgun (WGS) entry which is preliminary data.</text>
</comment>
<dbReference type="EMBL" id="JARAOO010000007">
    <property type="protein sequence ID" value="KAJ7961975.1"/>
    <property type="molecule type" value="Genomic_DNA"/>
</dbReference>
<name>A0AAD7LS10_QUISA</name>
<feature type="transmembrane region" description="Helical" evidence="2">
    <location>
        <begin position="65"/>
        <end position="85"/>
    </location>
</feature>